<dbReference type="RefSeq" id="WP_016852433.1">
    <property type="nucleotide sequence ID" value="NZ_AP031604.1"/>
</dbReference>
<evidence type="ECO:0000313" key="2">
    <source>
        <dbReference type="EMBL" id="OTI60944.1"/>
    </source>
</evidence>
<dbReference type="EMBL" id="NFFZ01000008">
    <property type="protein sequence ID" value="OTI60944.1"/>
    <property type="molecule type" value="Genomic_DNA"/>
</dbReference>
<gene>
    <name evidence="2" type="ORF">CAZ10_17865</name>
</gene>
<reference evidence="2 3" key="1">
    <citation type="submission" date="2017-05" db="EMBL/GenBank/DDBJ databases">
        <authorList>
            <person name="Song R."/>
            <person name="Chenine A.L."/>
            <person name="Ruprecht R.M."/>
        </authorList>
    </citation>
    <scope>NUCLEOTIDE SEQUENCE [LARGE SCALE GENOMIC DNA]</scope>
    <source>
        <strain evidence="2 3">S567_C10_BS</strain>
    </source>
</reference>
<dbReference type="AlphaFoldDB" id="A0A0F6UC66"/>
<dbReference type="Proteomes" id="UP000194857">
    <property type="component" value="Unassembled WGS sequence"/>
</dbReference>
<evidence type="ECO:0000313" key="3">
    <source>
        <dbReference type="Proteomes" id="UP000194857"/>
    </source>
</evidence>
<organism evidence="2 3">
    <name type="scientific">Pseudomonas aeruginosa</name>
    <dbReference type="NCBI Taxonomy" id="287"/>
    <lineage>
        <taxon>Bacteria</taxon>
        <taxon>Pseudomonadati</taxon>
        <taxon>Pseudomonadota</taxon>
        <taxon>Gammaproteobacteria</taxon>
        <taxon>Pseudomonadales</taxon>
        <taxon>Pseudomonadaceae</taxon>
        <taxon>Pseudomonas</taxon>
    </lineage>
</organism>
<feature type="region of interest" description="Disordered" evidence="1">
    <location>
        <begin position="1"/>
        <end position="23"/>
    </location>
</feature>
<protein>
    <submittedName>
        <fullName evidence="2">Uncharacterized protein</fullName>
    </submittedName>
</protein>
<sequence length="155" mass="17116">MERYHSTAGDPPRRDADVKRQEAQELDELVQQFLAGGGQIEKVGYKMRELPDTFVINPMKTPVYNGALAENSSLKAKPAAPRTQAKTEPQRSPAPLPALQPAPGVNPKVWLSRMIKAQALLAAQTARLARELGVSDAELRRLGRRHGMEVFHGTR</sequence>
<evidence type="ECO:0000256" key="1">
    <source>
        <dbReference type="SAM" id="MobiDB-lite"/>
    </source>
</evidence>
<accession>A0A0F6UC66</accession>
<feature type="region of interest" description="Disordered" evidence="1">
    <location>
        <begin position="70"/>
        <end position="102"/>
    </location>
</feature>
<comment type="caution">
    <text evidence="2">The sequence shown here is derived from an EMBL/GenBank/DDBJ whole genome shotgun (WGS) entry which is preliminary data.</text>
</comment>
<name>A0A0F6UC66_PSEAI</name>
<proteinExistence type="predicted"/>